<dbReference type="Pfam" id="PF26430">
    <property type="entry name" value="ConA_BAM2"/>
    <property type="match status" value="1"/>
</dbReference>
<keyword evidence="4" id="KW-1185">Reference proteome</keyword>
<dbReference type="Proteomes" id="UP000005237">
    <property type="component" value="Unassembled WGS sequence"/>
</dbReference>
<dbReference type="EnsemblMetazoa" id="CJA05472a.1">
    <property type="protein sequence ID" value="CJA05472a.1"/>
    <property type="gene ID" value="WBGene00124676"/>
</dbReference>
<feature type="domain" description="BAM-2-like concanavalin A-like" evidence="2">
    <location>
        <begin position="641"/>
        <end position="787"/>
    </location>
</feature>
<sequence>MRERWRTTLPLIAALLAVLTARVQADIQPRFSCYNHFLAGLRTSSVLPIGAHPTSVPSNVQCTFENDVAFTEVHSALEAPYRVVGKKSVNFQVLDLFHLRELVRRSQCTQTLTVQWNKTNPTDKPRGTIQVISLLNETTRIEYSGEDRQDFLFSDTFAGVRHLIAEDDTDDESNPTVTATRLLCKHVPQPECLVQGKFEVDLEANLEWSYAFAFKTDVTNQTLFSLRCGQTSTEITLENDFFVRELGVEAVAVGYLSDATWHTAIVKHSEPDRHFLKIDDYPDIELARSVNDDTDKTVTLTISVNGNIQLVDPTDTNDDCMYSFDKPQKRLQETVSTRAMCIGCGCSKLTDTFTGLSKCDEDIDDDTVYSLRRDLDRLSFLHFDNPFDLNDKGSPIPAISANFKSDSDVGLVFFGYWQSHDSTKKGRLQVYYHYDTISAVYCENKEEEECSGCSIKNAKGFGTDRWVQTVLWAQGGGDLFLAVDTSICQLHRSSNISVAEVYAVPQHGTGLFVGGTWHEKKRRGLYRPDAEQRFFENTREKAPVLRGCIRDVFIRGERQDLGDAFRVQRQQMLAEPDDNNAFAVRKGCQRCELTCSASTRCRPHGPLQSTPMICDCADVLEFGEVTGDSSQTCQKKLDVTPVVLSTEFLSQKQIVLDVENTKAVLSKVWLKFALPKQVNQNEPQKIVEFNSHRESLFTILVDSDGNVHVQLHGQESAKRQIDLLDDRVHLLQLQRRTPMGTRHSAKKYDLYIDGWHTVVSDIGKLVLNNVSVSAADTPDEQSSVIVHGWFFLIVLSLKTKKKN</sequence>
<keyword evidence="1" id="KW-0732">Signal</keyword>
<evidence type="ECO:0000313" key="4">
    <source>
        <dbReference type="Proteomes" id="UP000005237"/>
    </source>
</evidence>
<reference evidence="3" key="2">
    <citation type="submission" date="2022-06" db="UniProtKB">
        <authorList>
            <consortium name="EnsemblMetazoa"/>
        </authorList>
    </citation>
    <scope>IDENTIFICATION</scope>
    <source>
        <strain evidence="3">DF5081</strain>
    </source>
</reference>
<feature type="chain" id="PRO_5035946215" description="BAM-2-like concanavalin A-like domain-containing protein" evidence="1">
    <location>
        <begin position="26"/>
        <end position="803"/>
    </location>
</feature>
<organism evidence="3 4">
    <name type="scientific">Caenorhabditis japonica</name>
    <dbReference type="NCBI Taxonomy" id="281687"/>
    <lineage>
        <taxon>Eukaryota</taxon>
        <taxon>Metazoa</taxon>
        <taxon>Ecdysozoa</taxon>
        <taxon>Nematoda</taxon>
        <taxon>Chromadorea</taxon>
        <taxon>Rhabditida</taxon>
        <taxon>Rhabditina</taxon>
        <taxon>Rhabditomorpha</taxon>
        <taxon>Rhabditoidea</taxon>
        <taxon>Rhabditidae</taxon>
        <taxon>Peloderinae</taxon>
        <taxon>Caenorhabditis</taxon>
    </lineage>
</organism>
<evidence type="ECO:0000259" key="2">
    <source>
        <dbReference type="Pfam" id="PF26430"/>
    </source>
</evidence>
<dbReference type="InterPro" id="IPR058815">
    <property type="entry name" value="ConA_BAM2-like"/>
</dbReference>
<dbReference type="AlphaFoldDB" id="A0A8R1DKP7"/>
<name>A0A8R1DKP7_CAEJA</name>
<reference evidence="4" key="1">
    <citation type="submission" date="2010-08" db="EMBL/GenBank/DDBJ databases">
        <authorList>
            <consortium name="Caenorhabditis japonica Sequencing Consortium"/>
            <person name="Wilson R.K."/>
        </authorList>
    </citation>
    <scope>NUCLEOTIDE SEQUENCE [LARGE SCALE GENOMIC DNA]</scope>
    <source>
        <strain evidence="4">DF5081</strain>
    </source>
</reference>
<protein>
    <recommendedName>
        <fullName evidence="2">BAM-2-like concanavalin A-like domain-containing protein</fullName>
    </recommendedName>
</protein>
<evidence type="ECO:0000313" key="3">
    <source>
        <dbReference type="EnsemblMetazoa" id="CJA05472a.1"/>
    </source>
</evidence>
<accession>A0A8R1DKP7</accession>
<evidence type="ECO:0000256" key="1">
    <source>
        <dbReference type="SAM" id="SignalP"/>
    </source>
</evidence>
<proteinExistence type="predicted"/>
<feature type="signal peptide" evidence="1">
    <location>
        <begin position="1"/>
        <end position="25"/>
    </location>
</feature>